<gene>
    <name evidence="2" type="ORF">TJEJU_3371</name>
</gene>
<evidence type="ECO:0000313" key="3">
    <source>
        <dbReference type="Proteomes" id="UP000215214"/>
    </source>
</evidence>
<keyword evidence="3" id="KW-1185">Reference proteome</keyword>
<dbReference type="KEGG" id="tje:TJEJU_3371"/>
<dbReference type="RefSeq" id="WP_095073955.1">
    <property type="nucleotide sequence ID" value="NZ_LT899436.1"/>
</dbReference>
<dbReference type="EMBL" id="LT899436">
    <property type="protein sequence ID" value="SNR17021.1"/>
    <property type="molecule type" value="Genomic_DNA"/>
</dbReference>
<protein>
    <submittedName>
        <fullName evidence="2">Uncharacterized protein</fullName>
    </submittedName>
</protein>
<dbReference type="AlphaFoldDB" id="A0A238UCX4"/>
<organism evidence="2 3">
    <name type="scientific">Tenacibaculum jejuense</name>
    <dbReference type="NCBI Taxonomy" id="584609"/>
    <lineage>
        <taxon>Bacteria</taxon>
        <taxon>Pseudomonadati</taxon>
        <taxon>Bacteroidota</taxon>
        <taxon>Flavobacteriia</taxon>
        <taxon>Flavobacteriales</taxon>
        <taxon>Flavobacteriaceae</taxon>
        <taxon>Tenacibaculum</taxon>
    </lineage>
</organism>
<evidence type="ECO:0000256" key="1">
    <source>
        <dbReference type="SAM" id="MobiDB-lite"/>
    </source>
</evidence>
<dbReference type="Proteomes" id="UP000215214">
    <property type="component" value="Chromosome TJEJU"/>
</dbReference>
<accession>A0A238UCX4</accession>
<sequence>MDSKIKNILIPLLVVLVLGIQQTKAQKVTKSNGVEYLEKATETNDLNTIKVPVKSLKKKKLRKVKKSIRTVADLERIVQRRKNLRFRNKRRSQEKCYSHTEEKCETKE</sequence>
<feature type="region of interest" description="Disordered" evidence="1">
    <location>
        <begin position="88"/>
        <end position="108"/>
    </location>
</feature>
<proteinExistence type="predicted"/>
<name>A0A238UCX4_9FLAO</name>
<feature type="compositionally biased region" description="Basic and acidic residues" evidence="1">
    <location>
        <begin position="91"/>
        <end position="108"/>
    </location>
</feature>
<reference evidence="2 3" key="1">
    <citation type="submission" date="2017-07" db="EMBL/GenBank/DDBJ databases">
        <authorList>
            <person name="Sun Z.S."/>
            <person name="Albrecht U."/>
            <person name="Echele G."/>
            <person name="Lee C.C."/>
        </authorList>
    </citation>
    <scope>NUCLEOTIDE SEQUENCE [LARGE SCALE GENOMIC DNA]</scope>
    <source>
        <strain evidence="3">type strain: KCTC 22618</strain>
    </source>
</reference>
<evidence type="ECO:0000313" key="2">
    <source>
        <dbReference type="EMBL" id="SNR17021.1"/>
    </source>
</evidence>